<evidence type="ECO:0000256" key="3">
    <source>
        <dbReference type="ARBA" id="ARBA00022475"/>
    </source>
</evidence>
<dbReference type="InterPro" id="IPR018456">
    <property type="entry name" value="PTR2_symporter_CS"/>
</dbReference>
<dbReference type="SUPFAM" id="SSF103473">
    <property type="entry name" value="MFS general substrate transporter"/>
    <property type="match status" value="2"/>
</dbReference>
<keyword evidence="10" id="KW-1185">Reference proteome</keyword>
<feature type="transmembrane region" description="Helical" evidence="7">
    <location>
        <begin position="157"/>
        <end position="179"/>
    </location>
</feature>
<name>B8CNU6_SHEPW</name>
<dbReference type="InterPro" id="IPR020846">
    <property type="entry name" value="MFS_dom"/>
</dbReference>
<reference evidence="9 10" key="1">
    <citation type="journal article" date="2008" name="PLoS ONE">
        <title>Environmental adaptation: genomic analysis of the piezotolerant and psychrotolerant deep-sea iron reducing bacterium Shewanella piezotolerans WP3.</title>
        <authorList>
            <person name="Wang F."/>
            <person name="Wang J."/>
            <person name="Jian H."/>
            <person name="Zhang B."/>
            <person name="Li S."/>
            <person name="Wang F."/>
            <person name="Zeng X."/>
            <person name="Gao L."/>
            <person name="Bartlett D.H."/>
            <person name="Yu J."/>
            <person name="Hu S."/>
            <person name="Xiao X."/>
        </authorList>
    </citation>
    <scope>NUCLEOTIDE SEQUENCE [LARGE SCALE GENOMIC DNA]</scope>
    <source>
        <strain evidence="10">WP3 / JCM 13877</strain>
    </source>
</reference>
<feature type="transmembrane region" description="Helical" evidence="7">
    <location>
        <begin position="235"/>
        <end position="254"/>
    </location>
</feature>
<feature type="transmembrane region" description="Helical" evidence="7">
    <location>
        <begin position="445"/>
        <end position="465"/>
    </location>
</feature>
<feature type="transmembrane region" description="Helical" evidence="7">
    <location>
        <begin position="97"/>
        <end position="113"/>
    </location>
</feature>
<feature type="transmembrane region" description="Helical" evidence="7">
    <location>
        <begin position="471"/>
        <end position="492"/>
    </location>
</feature>
<dbReference type="PANTHER" id="PTHR23517">
    <property type="entry name" value="RESISTANCE PROTEIN MDTM, PUTATIVE-RELATED-RELATED"/>
    <property type="match status" value="1"/>
</dbReference>
<feature type="domain" description="Major facilitator superfamily (MFS) profile" evidence="8">
    <location>
        <begin position="29"/>
        <end position="571"/>
    </location>
</feature>
<dbReference type="PROSITE" id="PS01023">
    <property type="entry name" value="PTR2_2"/>
    <property type="match status" value="1"/>
</dbReference>
<keyword evidence="3" id="KW-1003">Cell membrane</keyword>
<comment type="subcellular location">
    <subcellularLocation>
        <location evidence="1">Cell membrane</location>
        <topology evidence="1">Multi-pass membrane protein</topology>
    </subcellularLocation>
</comment>
<feature type="transmembrane region" description="Helical" evidence="7">
    <location>
        <begin position="297"/>
        <end position="322"/>
    </location>
</feature>
<evidence type="ECO:0000259" key="8">
    <source>
        <dbReference type="PROSITE" id="PS50850"/>
    </source>
</evidence>
<dbReference type="GO" id="GO:0006857">
    <property type="term" value="P:oligopeptide transport"/>
    <property type="evidence" value="ECO:0007669"/>
    <property type="project" value="InterPro"/>
</dbReference>
<dbReference type="Pfam" id="PF07690">
    <property type="entry name" value="MFS_1"/>
    <property type="match status" value="2"/>
</dbReference>
<evidence type="ECO:0000256" key="2">
    <source>
        <dbReference type="ARBA" id="ARBA00022448"/>
    </source>
</evidence>
<evidence type="ECO:0000313" key="9">
    <source>
        <dbReference type="EMBL" id="ACJ29065.1"/>
    </source>
</evidence>
<dbReference type="eggNOG" id="COG3104">
    <property type="taxonomic scope" value="Bacteria"/>
</dbReference>
<dbReference type="STRING" id="225849.swp_2320"/>
<evidence type="ECO:0000313" key="10">
    <source>
        <dbReference type="Proteomes" id="UP000000753"/>
    </source>
</evidence>
<gene>
    <name evidence="9" type="ordered locus">swp_2320</name>
</gene>
<dbReference type="PANTHER" id="PTHR23517:SF2">
    <property type="entry name" value="MULTIDRUG RESISTANCE PROTEIN MDTH"/>
    <property type="match status" value="1"/>
</dbReference>
<dbReference type="GO" id="GO:0022857">
    <property type="term" value="F:transmembrane transporter activity"/>
    <property type="evidence" value="ECO:0007669"/>
    <property type="project" value="InterPro"/>
</dbReference>
<dbReference type="GO" id="GO:0005886">
    <property type="term" value="C:plasma membrane"/>
    <property type="evidence" value="ECO:0007669"/>
    <property type="project" value="UniProtKB-SubCell"/>
</dbReference>
<feature type="transmembrane region" description="Helical" evidence="7">
    <location>
        <begin position="422"/>
        <end position="438"/>
    </location>
</feature>
<organism evidence="9 10">
    <name type="scientific">Shewanella piezotolerans (strain WP3 / JCM 13877)</name>
    <dbReference type="NCBI Taxonomy" id="225849"/>
    <lineage>
        <taxon>Bacteria</taxon>
        <taxon>Pseudomonadati</taxon>
        <taxon>Pseudomonadota</taxon>
        <taxon>Gammaproteobacteria</taxon>
        <taxon>Alteromonadales</taxon>
        <taxon>Shewanellaceae</taxon>
        <taxon>Shewanella</taxon>
    </lineage>
</organism>
<protein>
    <submittedName>
        <fullName evidence="9">Membrane protein, putative</fullName>
    </submittedName>
</protein>
<feature type="transmembrane region" description="Helical" evidence="7">
    <location>
        <begin position="513"/>
        <end position="535"/>
    </location>
</feature>
<dbReference type="EMBL" id="CP000472">
    <property type="protein sequence ID" value="ACJ29065.1"/>
    <property type="molecule type" value="Genomic_DNA"/>
</dbReference>
<keyword evidence="4 7" id="KW-0812">Transmembrane</keyword>
<evidence type="ECO:0000256" key="6">
    <source>
        <dbReference type="ARBA" id="ARBA00023136"/>
    </source>
</evidence>
<feature type="transmembrane region" description="Helical" evidence="7">
    <location>
        <begin position="185"/>
        <end position="205"/>
    </location>
</feature>
<dbReference type="Proteomes" id="UP000000753">
    <property type="component" value="Chromosome"/>
</dbReference>
<feature type="transmembrane region" description="Helical" evidence="7">
    <location>
        <begin position="39"/>
        <end position="57"/>
    </location>
</feature>
<dbReference type="KEGG" id="swp:swp_2320"/>
<evidence type="ECO:0000256" key="5">
    <source>
        <dbReference type="ARBA" id="ARBA00022989"/>
    </source>
</evidence>
<keyword evidence="2" id="KW-0813">Transport</keyword>
<dbReference type="HOGENOM" id="CLU_031614_0_0_6"/>
<dbReference type="InterPro" id="IPR036259">
    <property type="entry name" value="MFS_trans_sf"/>
</dbReference>
<proteinExistence type="predicted"/>
<evidence type="ECO:0000256" key="4">
    <source>
        <dbReference type="ARBA" id="ARBA00022692"/>
    </source>
</evidence>
<evidence type="ECO:0000256" key="7">
    <source>
        <dbReference type="SAM" id="Phobius"/>
    </source>
</evidence>
<dbReference type="InterPro" id="IPR011701">
    <property type="entry name" value="MFS"/>
</dbReference>
<dbReference type="AlphaFoldDB" id="B8CNU6"/>
<evidence type="ECO:0000256" key="1">
    <source>
        <dbReference type="ARBA" id="ARBA00004651"/>
    </source>
</evidence>
<sequence length="587" mass="64876">MIYSNKCIKYTDNNMSQAVRSPLPPTFFVANTMEIFERLAWYGFFALSSLYMTSPQNQGGLGFSDQERGLLQGMIPFFLYLFPVLTGALADRYGYRKMFLVAYAIMCPSYYLLGQVDSFTGFFVAFMGVAVGAACFKPVVTGTVARTTDDTNRGLGFGIFYMMVNIGGFLGPFIAGYVRAISWDWVFIMSAFWIGLNFIPALFFYKEPTDQNSQKGKPLKAVFADIQEVLGNARFAILFFGTLIILMSYGAKWITGETTLIIYAAWFSTHLVWDKLASSKKSAPWYGQKISLGNKPFVIYLLILSGMWMVYQQIFITLPIFIRDFVDTTDLVLMLANYPDLQQFFAPVDTTLLQSELTRLAQEFSAGTLSAKQAYFELVHAKVMVPTAEISQAFTAIGQAPALAAQYAQSWANDYRQVNPEYLIGLNFLSIVLMQLLISRFVERFQALPVLVGGTIILALGTAIGGFAHGAVMGGAMVLTSILVFSIGEMVASPKSQEYVASFAPNDKKAMFMGYYFVSSAIGFLLAGPLSGYLYSEVAKGAERPDLMWFIIGGLGLLTAFGLVIFHKFGVTPQAQDEVNGELAQAN</sequence>
<keyword evidence="6 7" id="KW-0472">Membrane</keyword>
<feature type="transmembrane region" description="Helical" evidence="7">
    <location>
        <begin position="69"/>
        <end position="90"/>
    </location>
</feature>
<dbReference type="PROSITE" id="PS50850">
    <property type="entry name" value="MFS"/>
    <property type="match status" value="1"/>
</dbReference>
<keyword evidence="5 7" id="KW-1133">Transmembrane helix</keyword>
<accession>B8CNU6</accession>
<dbReference type="Gene3D" id="1.20.1250.20">
    <property type="entry name" value="MFS general substrate transporter like domains"/>
    <property type="match status" value="2"/>
</dbReference>
<feature type="transmembrane region" description="Helical" evidence="7">
    <location>
        <begin position="119"/>
        <end position="136"/>
    </location>
</feature>
<dbReference type="InterPro" id="IPR050171">
    <property type="entry name" value="MFS_Transporters"/>
</dbReference>
<feature type="transmembrane region" description="Helical" evidence="7">
    <location>
        <begin position="547"/>
        <end position="566"/>
    </location>
</feature>